<evidence type="ECO:0000313" key="1">
    <source>
        <dbReference type="EMBL" id="KAK4504855.1"/>
    </source>
</evidence>
<dbReference type="PANTHER" id="PTHR42085:SF1">
    <property type="entry name" value="F-BOX DOMAIN-CONTAINING PROTEIN"/>
    <property type="match status" value="1"/>
</dbReference>
<evidence type="ECO:0000313" key="2">
    <source>
        <dbReference type="Proteomes" id="UP001305779"/>
    </source>
</evidence>
<name>A0ABR0EUS5_ZASCE</name>
<sequence>MAPTRKPTAEPSRRSERVKLADAIKVSEQEAKVKAGLIKKKRFRRPRQRAGCRLLKLPGEIRNRIYRFALVESGNLDINPNGPGEPALLRVCRTVRNEGRSIYYTENVFTLKITEFNGAKYMPFMWQFDRYEPLVTKPNVMFDIRGRANWANLVEWVKADHRGPGIRPNLDELAAESDYVMSGAFSLAKTMHWLPWPMLEEALNAMHRALAFTPWGEKWRLFA</sequence>
<dbReference type="InterPro" id="IPR038883">
    <property type="entry name" value="AN11006-like"/>
</dbReference>
<protein>
    <submittedName>
        <fullName evidence="1">Uncharacterized protein</fullName>
    </submittedName>
</protein>
<reference evidence="1 2" key="1">
    <citation type="journal article" date="2023" name="G3 (Bethesda)">
        <title>A chromosome-level genome assembly of Zasmidium syzygii isolated from banana leaves.</title>
        <authorList>
            <person name="van Westerhoven A.C."/>
            <person name="Mehrabi R."/>
            <person name="Talebi R."/>
            <person name="Steentjes M.B.F."/>
            <person name="Corcolon B."/>
            <person name="Chong P.A."/>
            <person name="Kema G.H.J."/>
            <person name="Seidl M.F."/>
        </authorList>
    </citation>
    <scope>NUCLEOTIDE SEQUENCE [LARGE SCALE GENOMIC DNA]</scope>
    <source>
        <strain evidence="1 2">P124</strain>
    </source>
</reference>
<accession>A0ABR0EUS5</accession>
<gene>
    <name evidence="1" type="ORF">PRZ48_002818</name>
</gene>
<organism evidence="1 2">
    <name type="scientific">Zasmidium cellare</name>
    <name type="common">Wine cellar mold</name>
    <name type="synonym">Racodium cellare</name>
    <dbReference type="NCBI Taxonomy" id="395010"/>
    <lineage>
        <taxon>Eukaryota</taxon>
        <taxon>Fungi</taxon>
        <taxon>Dikarya</taxon>
        <taxon>Ascomycota</taxon>
        <taxon>Pezizomycotina</taxon>
        <taxon>Dothideomycetes</taxon>
        <taxon>Dothideomycetidae</taxon>
        <taxon>Mycosphaerellales</taxon>
        <taxon>Mycosphaerellaceae</taxon>
        <taxon>Zasmidium</taxon>
    </lineage>
</organism>
<keyword evidence="2" id="KW-1185">Reference proteome</keyword>
<proteinExistence type="predicted"/>
<dbReference type="PANTHER" id="PTHR42085">
    <property type="entry name" value="F-BOX DOMAIN-CONTAINING PROTEIN"/>
    <property type="match status" value="1"/>
</dbReference>
<dbReference type="EMBL" id="JAXOVC010000002">
    <property type="protein sequence ID" value="KAK4504855.1"/>
    <property type="molecule type" value="Genomic_DNA"/>
</dbReference>
<dbReference type="Proteomes" id="UP001305779">
    <property type="component" value="Unassembled WGS sequence"/>
</dbReference>
<comment type="caution">
    <text evidence="1">The sequence shown here is derived from an EMBL/GenBank/DDBJ whole genome shotgun (WGS) entry which is preliminary data.</text>
</comment>